<sequence>MLQVIYFHSLSRRARRYAKAYASYFGEAQLVASSGDRDTDVAALRAAMAPAFETPVTKAPTTKAPTTKAECLVIGGDGSLNIAVNAFAYSAVSISLIAVGTGNDFARHYLNHTKHRCTALKDWRWRMRAPYQELQLALGKVATATASYYFINHAGCGLSVDLTRLQPPWMKRWLGSFSYTVALLRYLFGPLSKRTQWYSHASSGQALNGQLVVLGRFIGGGLEVYPQANRQRGDLRRIEIPLLGRWQQLAALIQVKWGGIDTSAVINCRPVTAEQGPAFELAAAAIIYEVDGDIVGEGPVAVSVCPQAIKLNLPIDEALCMTELERQT</sequence>
<evidence type="ECO:0000259" key="1">
    <source>
        <dbReference type="Pfam" id="PF00781"/>
    </source>
</evidence>
<dbReference type="InterPro" id="IPR001206">
    <property type="entry name" value="Diacylglycerol_kinase_cat_dom"/>
</dbReference>
<dbReference type="InterPro" id="IPR016064">
    <property type="entry name" value="NAD/diacylglycerol_kinase_sf"/>
</dbReference>
<evidence type="ECO:0000313" key="3">
    <source>
        <dbReference type="EMBL" id="MDT7525037.1"/>
    </source>
</evidence>
<comment type="caution">
    <text evidence="3">The sequence shown here is derived from an EMBL/GenBank/DDBJ whole genome shotgun (WGS) entry which is preliminary data.</text>
</comment>
<accession>A0ABU3KUN9</accession>
<organism evidence="3 4">
    <name type="scientific">Pseudidiomarina fusca</name>
    <dbReference type="NCBI Taxonomy" id="2965078"/>
    <lineage>
        <taxon>Bacteria</taxon>
        <taxon>Pseudomonadati</taxon>
        <taxon>Pseudomonadota</taxon>
        <taxon>Gammaproteobacteria</taxon>
        <taxon>Alteromonadales</taxon>
        <taxon>Idiomarinaceae</taxon>
        <taxon>Pseudidiomarina</taxon>
    </lineage>
</organism>
<evidence type="ECO:0000259" key="2">
    <source>
        <dbReference type="Pfam" id="PF19279"/>
    </source>
</evidence>
<dbReference type="Gene3D" id="3.40.50.10330">
    <property type="entry name" value="Probable inorganic polyphosphate/atp-NAD kinase, domain 1"/>
    <property type="match status" value="1"/>
</dbReference>
<feature type="domain" description="DAGKc" evidence="1">
    <location>
        <begin position="70"/>
        <end position="109"/>
    </location>
</feature>
<dbReference type="Gene3D" id="2.60.200.40">
    <property type="match status" value="1"/>
</dbReference>
<dbReference type="InterPro" id="IPR045540">
    <property type="entry name" value="YegS/DAGK_C"/>
</dbReference>
<keyword evidence="4" id="KW-1185">Reference proteome</keyword>
<dbReference type="Pfam" id="PF19279">
    <property type="entry name" value="YegS_C"/>
    <property type="match status" value="1"/>
</dbReference>
<evidence type="ECO:0008006" key="5">
    <source>
        <dbReference type="Google" id="ProtNLM"/>
    </source>
</evidence>
<evidence type="ECO:0000313" key="4">
    <source>
        <dbReference type="Proteomes" id="UP001305027"/>
    </source>
</evidence>
<protein>
    <recommendedName>
        <fullName evidence="5">DAGKc domain-containing protein</fullName>
    </recommendedName>
</protein>
<dbReference type="Pfam" id="PF00781">
    <property type="entry name" value="DAGK_cat"/>
    <property type="match status" value="1"/>
</dbReference>
<dbReference type="InterPro" id="IPR017438">
    <property type="entry name" value="ATP-NAD_kinase_N"/>
</dbReference>
<dbReference type="EMBL" id="JANFPJ010000003">
    <property type="protein sequence ID" value="MDT7525037.1"/>
    <property type="molecule type" value="Genomic_DNA"/>
</dbReference>
<gene>
    <name evidence="3" type="ORF">NOG12_02855</name>
</gene>
<reference evidence="3 4" key="1">
    <citation type="submission" date="2022-07" db="EMBL/GenBank/DDBJ databases">
        <title>Pseudidiomarina sp. nov, a marine bacterium isolated from Pacific Ocean.</title>
        <authorList>
            <person name="Wang Y."/>
        </authorList>
    </citation>
    <scope>NUCLEOTIDE SEQUENCE [LARGE SCALE GENOMIC DNA]</scope>
    <source>
        <strain evidence="3 4">GXY010</strain>
    </source>
</reference>
<proteinExistence type="predicted"/>
<name>A0ABU3KUN9_9GAMM</name>
<dbReference type="Proteomes" id="UP001305027">
    <property type="component" value="Unassembled WGS sequence"/>
</dbReference>
<dbReference type="SUPFAM" id="SSF111331">
    <property type="entry name" value="NAD kinase/diacylglycerol kinase-like"/>
    <property type="match status" value="1"/>
</dbReference>
<dbReference type="RefSeq" id="WP_313932365.1">
    <property type="nucleotide sequence ID" value="NZ_JANFPJ010000003.1"/>
</dbReference>
<feature type="domain" description="YegS/DAGK C-terminal" evidence="2">
    <location>
        <begin position="174"/>
        <end position="311"/>
    </location>
</feature>